<name>A0A6G1J064_9PLEO</name>
<gene>
    <name evidence="8" type="ORF">K458DRAFT_304237</name>
</gene>
<sequence>MPVIIPRATSRPEPARDSTAIPADLIAAASICLFLTISAVCARLFTKVVDLRRMQIDDYFIILAAVGFASSAGLLFIGAHSGLGAHIWTVSATALKRALLYSNVLDIVYTPIMLAAKLAILIQIDRLFSGTKKKIIYWGVRIIVVLNVLCYTAIFFVHVFACTPRAKISDMNVPGKCVSQQATIIASGSINVASDVVILLFAVWGVGRLRLSGKRQMLVALVFAIGSFACVASMCRLVYGVKVDGNQDFIAAIWPVHLWSLAELTSVICIACCPTLPRLIQYIRG</sequence>
<comment type="similarity">
    <text evidence="5">Belongs to the SAT4 family.</text>
</comment>
<dbReference type="GO" id="GO:0016020">
    <property type="term" value="C:membrane"/>
    <property type="evidence" value="ECO:0007669"/>
    <property type="project" value="UniProtKB-SubCell"/>
</dbReference>
<comment type="subcellular location">
    <subcellularLocation>
        <location evidence="1">Membrane</location>
        <topology evidence="1">Multi-pass membrane protein</topology>
    </subcellularLocation>
</comment>
<feature type="transmembrane region" description="Helical" evidence="6">
    <location>
        <begin position="25"/>
        <end position="46"/>
    </location>
</feature>
<evidence type="ECO:0000256" key="2">
    <source>
        <dbReference type="ARBA" id="ARBA00022692"/>
    </source>
</evidence>
<keyword evidence="2 6" id="KW-0812">Transmembrane</keyword>
<dbReference type="OrthoDB" id="5342292at2759"/>
<evidence type="ECO:0000256" key="1">
    <source>
        <dbReference type="ARBA" id="ARBA00004141"/>
    </source>
</evidence>
<dbReference type="EMBL" id="MU005583">
    <property type="protein sequence ID" value="KAF2683894.1"/>
    <property type="molecule type" value="Genomic_DNA"/>
</dbReference>
<dbReference type="InterPro" id="IPR049326">
    <property type="entry name" value="Rhodopsin_dom_fungi"/>
</dbReference>
<feature type="transmembrane region" description="Helical" evidence="6">
    <location>
        <begin position="218"/>
        <end position="239"/>
    </location>
</feature>
<proteinExistence type="inferred from homology"/>
<evidence type="ECO:0000256" key="4">
    <source>
        <dbReference type="ARBA" id="ARBA00023136"/>
    </source>
</evidence>
<evidence type="ECO:0000256" key="5">
    <source>
        <dbReference type="ARBA" id="ARBA00038359"/>
    </source>
</evidence>
<organism evidence="8 9">
    <name type="scientific">Lentithecium fluviatile CBS 122367</name>
    <dbReference type="NCBI Taxonomy" id="1168545"/>
    <lineage>
        <taxon>Eukaryota</taxon>
        <taxon>Fungi</taxon>
        <taxon>Dikarya</taxon>
        <taxon>Ascomycota</taxon>
        <taxon>Pezizomycotina</taxon>
        <taxon>Dothideomycetes</taxon>
        <taxon>Pleosporomycetidae</taxon>
        <taxon>Pleosporales</taxon>
        <taxon>Massarineae</taxon>
        <taxon>Lentitheciaceae</taxon>
        <taxon>Lentithecium</taxon>
    </lineage>
</organism>
<dbReference type="Pfam" id="PF20684">
    <property type="entry name" value="Fung_rhodopsin"/>
    <property type="match status" value="1"/>
</dbReference>
<evidence type="ECO:0000313" key="8">
    <source>
        <dbReference type="EMBL" id="KAF2683894.1"/>
    </source>
</evidence>
<feature type="non-terminal residue" evidence="8">
    <location>
        <position position="285"/>
    </location>
</feature>
<keyword evidence="9" id="KW-1185">Reference proteome</keyword>
<evidence type="ECO:0000313" key="9">
    <source>
        <dbReference type="Proteomes" id="UP000799291"/>
    </source>
</evidence>
<evidence type="ECO:0000256" key="6">
    <source>
        <dbReference type="SAM" id="Phobius"/>
    </source>
</evidence>
<reference evidence="8" key="1">
    <citation type="journal article" date="2020" name="Stud. Mycol.">
        <title>101 Dothideomycetes genomes: a test case for predicting lifestyles and emergence of pathogens.</title>
        <authorList>
            <person name="Haridas S."/>
            <person name="Albert R."/>
            <person name="Binder M."/>
            <person name="Bloem J."/>
            <person name="Labutti K."/>
            <person name="Salamov A."/>
            <person name="Andreopoulos B."/>
            <person name="Baker S."/>
            <person name="Barry K."/>
            <person name="Bills G."/>
            <person name="Bluhm B."/>
            <person name="Cannon C."/>
            <person name="Castanera R."/>
            <person name="Culley D."/>
            <person name="Daum C."/>
            <person name="Ezra D."/>
            <person name="Gonzalez J."/>
            <person name="Henrissat B."/>
            <person name="Kuo A."/>
            <person name="Liang C."/>
            <person name="Lipzen A."/>
            <person name="Lutzoni F."/>
            <person name="Magnuson J."/>
            <person name="Mondo S."/>
            <person name="Nolan M."/>
            <person name="Ohm R."/>
            <person name="Pangilinan J."/>
            <person name="Park H.-J."/>
            <person name="Ramirez L."/>
            <person name="Alfaro M."/>
            <person name="Sun H."/>
            <person name="Tritt A."/>
            <person name="Yoshinaga Y."/>
            <person name="Zwiers L.-H."/>
            <person name="Turgeon B."/>
            <person name="Goodwin S."/>
            <person name="Spatafora J."/>
            <person name="Crous P."/>
            <person name="Grigoriev I."/>
        </authorList>
    </citation>
    <scope>NUCLEOTIDE SEQUENCE</scope>
    <source>
        <strain evidence="8">CBS 122367</strain>
    </source>
</reference>
<feature type="transmembrane region" description="Helical" evidence="6">
    <location>
        <begin position="99"/>
        <end position="124"/>
    </location>
</feature>
<feature type="transmembrane region" description="Helical" evidence="6">
    <location>
        <begin position="259"/>
        <end position="280"/>
    </location>
</feature>
<feature type="transmembrane region" description="Helical" evidence="6">
    <location>
        <begin position="58"/>
        <end position="79"/>
    </location>
</feature>
<protein>
    <recommendedName>
        <fullName evidence="7">Rhodopsin domain-containing protein</fullName>
    </recommendedName>
</protein>
<dbReference type="PANTHER" id="PTHR33048">
    <property type="entry name" value="PTH11-LIKE INTEGRAL MEMBRANE PROTEIN (AFU_ORTHOLOGUE AFUA_5G11245)"/>
    <property type="match status" value="1"/>
</dbReference>
<dbReference type="Proteomes" id="UP000799291">
    <property type="component" value="Unassembled WGS sequence"/>
</dbReference>
<dbReference type="AlphaFoldDB" id="A0A6G1J064"/>
<keyword evidence="3 6" id="KW-1133">Transmembrane helix</keyword>
<dbReference type="PANTHER" id="PTHR33048:SF47">
    <property type="entry name" value="INTEGRAL MEMBRANE PROTEIN-RELATED"/>
    <property type="match status" value="1"/>
</dbReference>
<feature type="transmembrane region" description="Helical" evidence="6">
    <location>
        <begin position="181"/>
        <end position="206"/>
    </location>
</feature>
<feature type="domain" description="Rhodopsin" evidence="7">
    <location>
        <begin position="42"/>
        <end position="281"/>
    </location>
</feature>
<dbReference type="InterPro" id="IPR052337">
    <property type="entry name" value="SAT4-like"/>
</dbReference>
<accession>A0A6G1J064</accession>
<evidence type="ECO:0000256" key="3">
    <source>
        <dbReference type="ARBA" id="ARBA00022989"/>
    </source>
</evidence>
<feature type="transmembrane region" description="Helical" evidence="6">
    <location>
        <begin position="136"/>
        <end position="161"/>
    </location>
</feature>
<keyword evidence="4 6" id="KW-0472">Membrane</keyword>
<evidence type="ECO:0000259" key="7">
    <source>
        <dbReference type="Pfam" id="PF20684"/>
    </source>
</evidence>